<feature type="domain" description="ABC transmembrane type-1" evidence="13">
    <location>
        <begin position="48"/>
        <end position="326"/>
    </location>
</feature>
<dbReference type="EMBL" id="FQVN01000004">
    <property type="protein sequence ID" value="SHF62258.1"/>
    <property type="molecule type" value="Genomic_DNA"/>
</dbReference>
<dbReference type="Gene3D" id="3.40.50.300">
    <property type="entry name" value="P-loop containing nucleotide triphosphate hydrolases"/>
    <property type="match status" value="1"/>
</dbReference>
<dbReference type="STRING" id="2017.SAMN05444320_104309"/>
<dbReference type="InterPro" id="IPR017871">
    <property type="entry name" value="ABC_transporter-like_CS"/>
</dbReference>
<proteinExistence type="inferred from homology"/>
<feature type="transmembrane region" description="Helical" evidence="11">
    <location>
        <begin position="303"/>
        <end position="324"/>
    </location>
</feature>
<feature type="transmembrane region" description="Helical" evidence="11">
    <location>
        <begin position="270"/>
        <end position="291"/>
    </location>
</feature>
<dbReference type="InterPro" id="IPR039421">
    <property type="entry name" value="Type_1_exporter"/>
</dbReference>
<evidence type="ECO:0000256" key="7">
    <source>
        <dbReference type="ARBA" id="ARBA00022989"/>
    </source>
</evidence>
<keyword evidence="2" id="KW-0813">Transport</keyword>
<evidence type="ECO:0000256" key="11">
    <source>
        <dbReference type="SAM" id="Phobius"/>
    </source>
</evidence>
<dbReference type="GO" id="GO:0016887">
    <property type="term" value="F:ATP hydrolysis activity"/>
    <property type="evidence" value="ECO:0007669"/>
    <property type="project" value="InterPro"/>
</dbReference>
<dbReference type="OrthoDB" id="9806127at2"/>
<keyword evidence="5" id="KW-0547">Nucleotide-binding</keyword>
<feature type="transmembrane region" description="Helical" evidence="11">
    <location>
        <begin position="184"/>
        <end position="202"/>
    </location>
</feature>
<protein>
    <submittedName>
        <fullName evidence="14">ATP-binding cassette, subfamily B/ATP-binding cassette, subfamily C</fullName>
    </submittedName>
</protein>
<dbReference type="PANTHER" id="PTHR43394">
    <property type="entry name" value="ATP-DEPENDENT PERMEASE MDL1, MITOCHONDRIAL"/>
    <property type="match status" value="1"/>
</dbReference>
<keyword evidence="15" id="KW-1185">Reference proteome</keyword>
<dbReference type="RefSeq" id="WP_073483268.1">
    <property type="nucleotide sequence ID" value="NZ_FQVN01000004.1"/>
</dbReference>
<dbReference type="GO" id="GO:0015421">
    <property type="term" value="F:ABC-type oligopeptide transporter activity"/>
    <property type="evidence" value="ECO:0007669"/>
    <property type="project" value="TreeGrafter"/>
</dbReference>
<feature type="transmembrane region" description="Helical" evidence="11">
    <location>
        <begin position="159"/>
        <end position="178"/>
    </location>
</feature>
<dbReference type="Gene3D" id="1.20.1560.10">
    <property type="entry name" value="ABC transporter type 1, transmembrane domain"/>
    <property type="match status" value="1"/>
</dbReference>
<evidence type="ECO:0000256" key="2">
    <source>
        <dbReference type="ARBA" id="ARBA00022448"/>
    </source>
</evidence>
<keyword evidence="8 11" id="KW-0472">Membrane</keyword>
<comment type="subcellular location">
    <subcellularLocation>
        <location evidence="1">Cell membrane</location>
        <topology evidence="1">Multi-pass membrane protein</topology>
    </subcellularLocation>
</comment>
<dbReference type="GO" id="GO:0005524">
    <property type="term" value="F:ATP binding"/>
    <property type="evidence" value="ECO:0007669"/>
    <property type="project" value="UniProtKB-KW"/>
</dbReference>
<gene>
    <name evidence="14" type="ORF">SAMN05444320_104309</name>
</gene>
<keyword evidence="6 14" id="KW-0067">ATP-binding</keyword>
<accession>A0A1M5D5J1</accession>
<evidence type="ECO:0000256" key="6">
    <source>
        <dbReference type="ARBA" id="ARBA00022840"/>
    </source>
</evidence>
<evidence type="ECO:0000259" key="13">
    <source>
        <dbReference type="PROSITE" id="PS50929"/>
    </source>
</evidence>
<evidence type="ECO:0000313" key="15">
    <source>
        <dbReference type="Proteomes" id="UP000184501"/>
    </source>
</evidence>
<evidence type="ECO:0000256" key="1">
    <source>
        <dbReference type="ARBA" id="ARBA00004651"/>
    </source>
</evidence>
<dbReference type="InterPro" id="IPR003439">
    <property type="entry name" value="ABC_transporter-like_ATP-bd"/>
</dbReference>
<evidence type="ECO:0000256" key="4">
    <source>
        <dbReference type="ARBA" id="ARBA00022692"/>
    </source>
</evidence>
<keyword evidence="7 11" id="KW-1133">Transmembrane helix</keyword>
<sequence length="602" mass="65172">MLNTVSPARAREDVEDPQESTPEDEPKQRVNWRDLVRVTRGHRGAISAALGLTLVGGAMGLAQPLLATRTIDEFSHNRPYQMLVSLLAAVFVAEALITAVGHYLLERTGEGVVLGVRLRVVDRLLRWPMRRYQQHRLGDLLTRTTSDTTLLRDSLAYDLVEASVGVFIIIGGIATMIWLDATMFLIVAAIVGTIGGLTTLLLKGIRSSVEDAQDSLGAMSAELERALSAIRTVRVMRAEGRERDRIGRLAREAYANSLQAAKRNAVINPAMTLATHGAMITVLVVGGMRVASGGTSLAELVGFLLYVTYIATPLSNLFDVFATLQRGLAALQRVEDVARIPVEDEEITRPVTTSPRAPERPVTADTPAIEFRGVGFAYEPERPVLRDVSFSIPRNSHVALVGPSGAGKSTIFALIARFYDPRTGHILLDGRDTAHEMTVEECRASISLVEQSAPVMHGTLRENITYAKPEATDAEIARAVELASLEGLVQRLPEGLDTPVGEHGSALSGGEQQRVAIARALLPRPRLLLMDEPTSHLDAANEAVLTRTIEHISAECTLLVIAHRPSTIRAADRIVVLDHGRVEAVGSYPEVAHLLGEGHGLT</sequence>
<dbReference type="Pfam" id="PF00005">
    <property type="entry name" value="ABC_tran"/>
    <property type="match status" value="1"/>
</dbReference>
<dbReference type="Pfam" id="PF00664">
    <property type="entry name" value="ABC_membrane"/>
    <property type="match status" value="1"/>
</dbReference>
<feature type="transmembrane region" description="Helical" evidence="11">
    <location>
        <begin position="44"/>
        <end position="62"/>
    </location>
</feature>
<evidence type="ECO:0000256" key="10">
    <source>
        <dbReference type="SAM" id="MobiDB-lite"/>
    </source>
</evidence>
<keyword evidence="4 11" id="KW-0812">Transmembrane</keyword>
<comment type="similarity">
    <text evidence="9">Belongs to the ABC transporter superfamily. Lipid exporter (TC 3.A.1.106) family.</text>
</comment>
<feature type="region of interest" description="Disordered" evidence="10">
    <location>
        <begin position="1"/>
        <end position="30"/>
    </location>
</feature>
<dbReference type="AlphaFoldDB" id="A0A1M5D5J1"/>
<keyword evidence="3" id="KW-1003">Cell membrane</keyword>
<dbReference type="CDD" id="cd18551">
    <property type="entry name" value="ABC_6TM_LmrA_like"/>
    <property type="match status" value="1"/>
</dbReference>
<dbReference type="FunFam" id="3.40.50.300:FF:000299">
    <property type="entry name" value="ABC transporter ATP-binding protein/permease"/>
    <property type="match status" value="1"/>
</dbReference>
<feature type="domain" description="ABC transporter" evidence="12">
    <location>
        <begin position="369"/>
        <end position="602"/>
    </location>
</feature>
<evidence type="ECO:0000256" key="3">
    <source>
        <dbReference type="ARBA" id="ARBA00022475"/>
    </source>
</evidence>
<dbReference type="SMART" id="SM00382">
    <property type="entry name" value="AAA"/>
    <property type="match status" value="1"/>
</dbReference>
<organism evidence="14 15">
    <name type="scientific">Streptoalloteichus hindustanus</name>
    <dbReference type="NCBI Taxonomy" id="2017"/>
    <lineage>
        <taxon>Bacteria</taxon>
        <taxon>Bacillati</taxon>
        <taxon>Actinomycetota</taxon>
        <taxon>Actinomycetes</taxon>
        <taxon>Pseudonocardiales</taxon>
        <taxon>Pseudonocardiaceae</taxon>
        <taxon>Streptoalloteichus</taxon>
    </lineage>
</organism>
<dbReference type="InterPro" id="IPR003593">
    <property type="entry name" value="AAA+_ATPase"/>
</dbReference>
<feature type="transmembrane region" description="Helical" evidence="11">
    <location>
        <begin position="82"/>
        <end position="105"/>
    </location>
</feature>
<dbReference type="SUPFAM" id="SSF52540">
    <property type="entry name" value="P-loop containing nucleoside triphosphate hydrolases"/>
    <property type="match status" value="1"/>
</dbReference>
<dbReference type="SUPFAM" id="SSF90123">
    <property type="entry name" value="ABC transporter transmembrane region"/>
    <property type="match status" value="1"/>
</dbReference>
<evidence type="ECO:0000256" key="5">
    <source>
        <dbReference type="ARBA" id="ARBA00022741"/>
    </source>
</evidence>
<dbReference type="Proteomes" id="UP000184501">
    <property type="component" value="Unassembled WGS sequence"/>
</dbReference>
<dbReference type="PROSITE" id="PS50929">
    <property type="entry name" value="ABC_TM1F"/>
    <property type="match status" value="1"/>
</dbReference>
<dbReference type="PANTHER" id="PTHR43394:SF1">
    <property type="entry name" value="ATP-BINDING CASSETTE SUB-FAMILY B MEMBER 10, MITOCHONDRIAL"/>
    <property type="match status" value="1"/>
</dbReference>
<evidence type="ECO:0000256" key="8">
    <source>
        <dbReference type="ARBA" id="ARBA00023136"/>
    </source>
</evidence>
<dbReference type="PROSITE" id="PS00211">
    <property type="entry name" value="ABC_TRANSPORTER_1"/>
    <property type="match status" value="1"/>
</dbReference>
<dbReference type="GO" id="GO:0005886">
    <property type="term" value="C:plasma membrane"/>
    <property type="evidence" value="ECO:0007669"/>
    <property type="project" value="UniProtKB-SubCell"/>
</dbReference>
<evidence type="ECO:0000256" key="9">
    <source>
        <dbReference type="ARBA" id="ARBA00061644"/>
    </source>
</evidence>
<dbReference type="InterPro" id="IPR011527">
    <property type="entry name" value="ABC1_TM_dom"/>
</dbReference>
<evidence type="ECO:0000259" key="12">
    <source>
        <dbReference type="PROSITE" id="PS50893"/>
    </source>
</evidence>
<feature type="compositionally biased region" description="Acidic residues" evidence="10">
    <location>
        <begin position="13"/>
        <end position="23"/>
    </location>
</feature>
<dbReference type="PROSITE" id="PS50893">
    <property type="entry name" value="ABC_TRANSPORTER_2"/>
    <property type="match status" value="1"/>
</dbReference>
<reference evidence="14 15" key="1">
    <citation type="submission" date="2016-11" db="EMBL/GenBank/DDBJ databases">
        <authorList>
            <person name="Jaros S."/>
            <person name="Januszkiewicz K."/>
            <person name="Wedrychowicz H."/>
        </authorList>
    </citation>
    <scope>NUCLEOTIDE SEQUENCE [LARGE SCALE GENOMIC DNA]</scope>
    <source>
        <strain evidence="14 15">DSM 44523</strain>
    </source>
</reference>
<dbReference type="InterPro" id="IPR036640">
    <property type="entry name" value="ABC1_TM_sf"/>
</dbReference>
<dbReference type="InterPro" id="IPR027417">
    <property type="entry name" value="P-loop_NTPase"/>
</dbReference>
<evidence type="ECO:0000313" key="14">
    <source>
        <dbReference type="EMBL" id="SHF62258.1"/>
    </source>
</evidence>
<name>A0A1M5D5J1_STRHI</name>